<feature type="non-terminal residue" evidence="3">
    <location>
        <position position="136"/>
    </location>
</feature>
<dbReference type="InterPro" id="IPR001660">
    <property type="entry name" value="SAM"/>
</dbReference>
<name>X6MTF1_RETFI</name>
<proteinExistence type="predicted"/>
<feature type="region of interest" description="Disordered" evidence="1">
    <location>
        <begin position="112"/>
        <end position="136"/>
    </location>
</feature>
<feature type="domain" description="SAM" evidence="2">
    <location>
        <begin position="43"/>
        <end position="106"/>
    </location>
</feature>
<dbReference type="Gene3D" id="1.10.150.50">
    <property type="entry name" value="Transcription Factor, Ets-1"/>
    <property type="match status" value="1"/>
</dbReference>
<dbReference type="Pfam" id="PF00536">
    <property type="entry name" value="SAM_1"/>
    <property type="match status" value="1"/>
</dbReference>
<evidence type="ECO:0000256" key="1">
    <source>
        <dbReference type="SAM" id="MobiDB-lite"/>
    </source>
</evidence>
<dbReference type="EMBL" id="ASPP01017646">
    <property type="protein sequence ID" value="ETO16911.1"/>
    <property type="molecule type" value="Genomic_DNA"/>
</dbReference>
<gene>
    <name evidence="3" type="ORF">RFI_20426</name>
</gene>
<dbReference type="SUPFAM" id="SSF47769">
    <property type="entry name" value="SAM/Pointed domain"/>
    <property type="match status" value="1"/>
</dbReference>
<dbReference type="OrthoDB" id="2139176at2759"/>
<dbReference type="PROSITE" id="PS50105">
    <property type="entry name" value="SAM_DOMAIN"/>
    <property type="match status" value="1"/>
</dbReference>
<reference evidence="3 4" key="1">
    <citation type="journal article" date="2013" name="Curr. Biol.">
        <title>The Genome of the Foraminiferan Reticulomyxa filosa.</title>
        <authorList>
            <person name="Glockner G."/>
            <person name="Hulsmann N."/>
            <person name="Schleicher M."/>
            <person name="Noegel A.A."/>
            <person name="Eichinger L."/>
            <person name="Gallinger C."/>
            <person name="Pawlowski J."/>
            <person name="Sierra R."/>
            <person name="Euteneuer U."/>
            <person name="Pillet L."/>
            <person name="Moustafa A."/>
            <person name="Platzer M."/>
            <person name="Groth M."/>
            <person name="Szafranski K."/>
            <person name="Schliwa M."/>
        </authorList>
    </citation>
    <scope>NUCLEOTIDE SEQUENCE [LARGE SCALE GENOMIC DNA]</scope>
</reference>
<protein>
    <recommendedName>
        <fullName evidence="2">SAM domain-containing protein</fullName>
    </recommendedName>
</protein>
<evidence type="ECO:0000313" key="4">
    <source>
        <dbReference type="Proteomes" id="UP000023152"/>
    </source>
</evidence>
<accession>X6MTF1</accession>
<dbReference type="PANTHER" id="PTHR46829">
    <property type="entry name" value="STERILE ALPHA MOTIF DOMAIN-CONTAINING PROTEIN 15"/>
    <property type="match status" value="1"/>
</dbReference>
<organism evidence="3 4">
    <name type="scientific">Reticulomyxa filosa</name>
    <dbReference type="NCBI Taxonomy" id="46433"/>
    <lineage>
        <taxon>Eukaryota</taxon>
        <taxon>Sar</taxon>
        <taxon>Rhizaria</taxon>
        <taxon>Retaria</taxon>
        <taxon>Foraminifera</taxon>
        <taxon>Monothalamids</taxon>
        <taxon>Reticulomyxidae</taxon>
        <taxon>Reticulomyxa</taxon>
    </lineage>
</organism>
<evidence type="ECO:0000259" key="2">
    <source>
        <dbReference type="PROSITE" id="PS50105"/>
    </source>
</evidence>
<dbReference type="AlphaFoldDB" id="X6MTF1"/>
<dbReference type="InterPro" id="IPR013761">
    <property type="entry name" value="SAM/pointed_sf"/>
</dbReference>
<keyword evidence="4" id="KW-1185">Reference proteome</keyword>
<comment type="caution">
    <text evidence="3">The sequence shown here is derived from an EMBL/GenBank/DDBJ whole genome shotgun (WGS) entry which is preliminary data.</text>
</comment>
<sequence length="136" mass="16083">MCELCFFFLFLAQKLRVENFQNFFYFNASIFIFKLDLRLISTWTESDVNQWMKEMGYPEYATIFLENNIDGKILLDLNKEDFTSLGITSVGHRKALERQIQQLRDKVNDTYSETMSPTTLSNETYRQTNSKSITNQ</sequence>
<dbReference type="SMART" id="SM00454">
    <property type="entry name" value="SAM"/>
    <property type="match status" value="1"/>
</dbReference>
<dbReference type="Proteomes" id="UP000023152">
    <property type="component" value="Unassembled WGS sequence"/>
</dbReference>
<dbReference type="PANTHER" id="PTHR46829:SF1">
    <property type="entry name" value="STERILE ALPHA MOTIF DOMAIN-CONTAINING PROTEIN 15"/>
    <property type="match status" value="1"/>
</dbReference>
<evidence type="ECO:0000313" key="3">
    <source>
        <dbReference type="EMBL" id="ETO16911.1"/>
    </source>
</evidence>